<protein>
    <submittedName>
        <fullName evidence="1">Uncharacterized protein</fullName>
    </submittedName>
</protein>
<dbReference type="EMBL" id="JARTCD010000397">
    <property type="protein sequence ID" value="KAJ8651241.1"/>
    <property type="molecule type" value="Genomic_DNA"/>
</dbReference>
<keyword evidence="2" id="KW-1185">Reference proteome</keyword>
<comment type="caution">
    <text evidence="1">The sequence shown here is derived from an EMBL/GenBank/DDBJ whole genome shotgun (WGS) entry which is preliminary data.</text>
</comment>
<evidence type="ECO:0000313" key="1">
    <source>
        <dbReference type="EMBL" id="KAJ8651241.1"/>
    </source>
</evidence>
<dbReference type="Proteomes" id="UP001234581">
    <property type="component" value="Unassembled WGS sequence"/>
</dbReference>
<dbReference type="AlphaFoldDB" id="A0AAD7UQP0"/>
<dbReference type="GeneID" id="83220533"/>
<reference evidence="1 2" key="1">
    <citation type="submission" date="2023-03" db="EMBL/GenBank/DDBJ databases">
        <title>Genome sequence of Lichtheimia ornata CBS 291.66.</title>
        <authorList>
            <person name="Mohabir J.T."/>
            <person name="Shea T.P."/>
            <person name="Kurbessoian T."/>
            <person name="Berby B."/>
            <person name="Fontaine J."/>
            <person name="Livny J."/>
            <person name="Gnirke A."/>
            <person name="Stajich J.E."/>
            <person name="Cuomo C.A."/>
        </authorList>
    </citation>
    <scope>NUCLEOTIDE SEQUENCE [LARGE SCALE GENOMIC DNA]</scope>
    <source>
        <strain evidence="1">CBS 291.66</strain>
    </source>
</reference>
<sequence>MVTLYLQQRISFGACFESFSYNKDNLLLGKGLMLVELRMCGLIKDQDRTSRMAYAAEASCGLMVLTGQLIG</sequence>
<evidence type="ECO:0000313" key="2">
    <source>
        <dbReference type="Proteomes" id="UP001234581"/>
    </source>
</evidence>
<accession>A0AAD7UQP0</accession>
<feature type="non-terminal residue" evidence="1">
    <location>
        <position position="1"/>
    </location>
</feature>
<dbReference type="RefSeq" id="XP_058336156.1">
    <property type="nucleotide sequence ID" value="XM_058493078.1"/>
</dbReference>
<gene>
    <name evidence="1" type="ORF">O0I10_013287</name>
</gene>
<name>A0AAD7UQP0_9FUNG</name>
<organism evidence="1 2">
    <name type="scientific">Lichtheimia ornata</name>
    <dbReference type="NCBI Taxonomy" id="688661"/>
    <lineage>
        <taxon>Eukaryota</taxon>
        <taxon>Fungi</taxon>
        <taxon>Fungi incertae sedis</taxon>
        <taxon>Mucoromycota</taxon>
        <taxon>Mucoromycotina</taxon>
        <taxon>Mucoromycetes</taxon>
        <taxon>Mucorales</taxon>
        <taxon>Lichtheimiaceae</taxon>
        <taxon>Lichtheimia</taxon>
    </lineage>
</organism>
<proteinExistence type="predicted"/>